<gene>
    <name evidence="4" type="primary">Dgri\GH17588</name>
    <name evidence="4" type="ORF">Dgri_GH17588</name>
</gene>
<reference evidence="4 5" key="1">
    <citation type="journal article" date="2007" name="Nature">
        <title>Evolution of genes and genomes on the Drosophila phylogeny.</title>
        <authorList>
            <consortium name="Drosophila 12 Genomes Consortium"/>
            <person name="Clark A.G."/>
            <person name="Eisen M.B."/>
            <person name="Smith D.R."/>
            <person name="Bergman C.M."/>
            <person name="Oliver B."/>
            <person name="Markow T.A."/>
            <person name="Kaufman T.C."/>
            <person name="Kellis M."/>
            <person name="Gelbart W."/>
            <person name="Iyer V.N."/>
            <person name="Pollard D.A."/>
            <person name="Sackton T.B."/>
            <person name="Larracuente A.M."/>
            <person name="Singh N.D."/>
            <person name="Abad J.P."/>
            <person name="Abt D.N."/>
            <person name="Adryan B."/>
            <person name="Aguade M."/>
            <person name="Akashi H."/>
            <person name="Anderson W.W."/>
            <person name="Aquadro C.F."/>
            <person name="Ardell D.H."/>
            <person name="Arguello R."/>
            <person name="Artieri C.G."/>
            <person name="Barbash D.A."/>
            <person name="Barker D."/>
            <person name="Barsanti P."/>
            <person name="Batterham P."/>
            <person name="Batzoglou S."/>
            <person name="Begun D."/>
            <person name="Bhutkar A."/>
            <person name="Blanco E."/>
            <person name="Bosak S.A."/>
            <person name="Bradley R.K."/>
            <person name="Brand A.D."/>
            <person name="Brent M.R."/>
            <person name="Brooks A.N."/>
            <person name="Brown R.H."/>
            <person name="Butlin R.K."/>
            <person name="Caggese C."/>
            <person name="Calvi B.R."/>
            <person name="Bernardo de Carvalho A."/>
            <person name="Caspi A."/>
            <person name="Castrezana S."/>
            <person name="Celniker S.E."/>
            <person name="Chang J.L."/>
            <person name="Chapple C."/>
            <person name="Chatterji S."/>
            <person name="Chinwalla A."/>
            <person name="Civetta A."/>
            <person name="Clifton S.W."/>
            <person name="Comeron J.M."/>
            <person name="Costello J.C."/>
            <person name="Coyne J.A."/>
            <person name="Daub J."/>
            <person name="David R.G."/>
            <person name="Delcher A.L."/>
            <person name="Delehaunty K."/>
            <person name="Do C.B."/>
            <person name="Ebling H."/>
            <person name="Edwards K."/>
            <person name="Eickbush T."/>
            <person name="Evans J.D."/>
            <person name="Filipski A."/>
            <person name="Findeiss S."/>
            <person name="Freyhult E."/>
            <person name="Fulton L."/>
            <person name="Fulton R."/>
            <person name="Garcia A.C."/>
            <person name="Gardiner A."/>
            <person name="Garfield D.A."/>
            <person name="Garvin B.E."/>
            <person name="Gibson G."/>
            <person name="Gilbert D."/>
            <person name="Gnerre S."/>
            <person name="Godfrey J."/>
            <person name="Good R."/>
            <person name="Gotea V."/>
            <person name="Gravely B."/>
            <person name="Greenberg A.J."/>
            <person name="Griffiths-Jones S."/>
            <person name="Gross S."/>
            <person name="Guigo R."/>
            <person name="Gustafson E.A."/>
            <person name="Haerty W."/>
            <person name="Hahn M.W."/>
            <person name="Halligan D.L."/>
            <person name="Halpern A.L."/>
            <person name="Halter G.M."/>
            <person name="Han M.V."/>
            <person name="Heger A."/>
            <person name="Hillier L."/>
            <person name="Hinrichs A.S."/>
            <person name="Holmes I."/>
            <person name="Hoskins R.A."/>
            <person name="Hubisz M.J."/>
            <person name="Hultmark D."/>
            <person name="Huntley M.A."/>
            <person name="Jaffe D.B."/>
            <person name="Jagadeeshan S."/>
            <person name="Jeck W.R."/>
            <person name="Johnson J."/>
            <person name="Jones C.D."/>
            <person name="Jordan W.C."/>
            <person name="Karpen G.H."/>
            <person name="Kataoka E."/>
            <person name="Keightley P.D."/>
            <person name="Kheradpour P."/>
            <person name="Kirkness E.F."/>
            <person name="Koerich L.B."/>
            <person name="Kristiansen K."/>
            <person name="Kudrna D."/>
            <person name="Kulathinal R.J."/>
            <person name="Kumar S."/>
            <person name="Kwok R."/>
            <person name="Lander E."/>
            <person name="Langley C.H."/>
            <person name="Lapoint R."/>
            <person name="Lazzaro B.P."/>
            <person name="Lee S.J."/>
            <person name="Levesque L."/>
            <person name="Li R."/>
            <person name="Lin C.F."/>
            <person name="Lin M.F."/>
            <person name="Lindblad-Toh K."/>
            <person name="Llopart A."/>
            <person name="Long M."/>
            <person name="Low L."/>
            <person name="Lozovsky E."/>
            <person name="Lu J."/>
            <person name="Luo M."/>
            <person name="Machado C.A."/>
            <person name="Makalowski W."/>
            <person name="Marzo M."/>
            <person name="Matsuda M."/>
            <person name="Matzkin L."/>
            <person name="McAllister B."/>
            <person name="McBride C.S."/>
            <person name="McKernan B."/>
            <person name="McKernan K."/>
            <person name="Mendez-Lago M."/>
            <person name="Minx P."/>
            <person name="Mollenhauer M.U."/>
            <person name="Montooth K."/>
            <person name="Mount S.M."/>
            <person name="Mu X."/>
            <person name="Myers E."/>
            <person name="Negre B."/>
            <person name="Newfeld S."/>
            <person name="Nielsen R."/>
            <person name="Noor M.A."/>
            <person name="O'Grady P."/>
            <person name="Pachter L."/>
            <person name="Papaceit M."/>
            <person name="Parisi M.J."/>
            <person name="Parisi M."/>
            <person name="Parts L."/>
            <person name="Pedersen J.S."/>
            <person name="Pesole G."/>
            <person name="Phillippy A.M."/>
            <person name="Ponting C.P."/>
            <person name="Pop M."/>
            <person name="Porcelli D."/>
            <person name="Powell J.R."/>
            <person name="Prohaska S."/>
            <person name="Pruitt K."/>
            <person name="Puig M."/>
            <person name="Quesneville H."/>
            <person name="Ram K.R."/>
            <person name="Rand D."/>
            <person name="Rasmussen M.D."/>
            <person name="Reed L.K."/>
            <person name="Reenan R."/>
            <person name="Reily A."/>
            <person name="Remington K.A."/>
            <person name="Rieger T.T."/>
            <person name="Ritchie M.G."/>
            <person name="Robin C."/>
            <person name="Rogers Y.H."/>
            <person name="Rohde C."/>
            <person name="Rozas J."/>
            <person name="Rubenfield M.J."/>
            <person name="Ruiz A."/>
            <person name="Russo S."/>
            <person name="Salzberg S.L."/>
            <person name="Sanchez-Gracia A."/>
            <person name="Saranga D.J."/>
            <person name="Sato H."/>
            <person name="Schaeffer S.W."/>
            <person name="Schatz M.C."/>
            <person name="Schlenke T."/>
            <person name="Schwartz R."/>
            <person name="Segarra C."/>
            <person name="Singh R.S."/>
            <person name="Sirot L."/>
            <person name="Sirota M."/>
            <person name="Sisneros N.B."/>
            <person name="Smith C.D."/>
            <person name="Smith T.F."/>
            <person name="Spieth J."/>
            <person name="Stage D.E."/>
            <person name="Stark A."/>
            <person name="Stephan W."/>
            <person name="Strausberg R.L."/>
            <person name="Strempel S."/>
            <person name="Sturgill D."/>
            <person name="Sutton G."/>
            <person name="Sutton G.G."/>
            <person name="Tao W."/>
            <person name="Teichmann S."/>
            <person name="Tobari Y.N."/>
            <person name="Tomimura Y."/>
            <person name="Tsolas J.M."/>
            <person name="Valente V.L."/>
            <person name="Venter E."/>
            <person name="Venter J.C."/>
            <person name="Vicario S."/>
            <person name="Vieira F.G."/>
            <person name="Vilella A.J."/>
            <person name="Villasante A."/>
            <person name="Walenz B."/>
            <person name="Wang J."/>
            <person name="Wasserman M."/>
            <person name="Watts T."/>
            <person name="Wilson D."/>
            <person name="Wilson R.K."/>
            <person name="Wing R.A."/>
            <person name="Wolfner M.F."/>
            <person name="Wong A."/>
            <person name="Wong G.K."/>
            <person name="Wu C.I."/>
            <person name="Wu G."/>
            <person name="Yamamoto D."/>
            <person name="Yang H.P."/>
            <person name="Yang S.P."/>
            <person name="Yorke J.A."/>
            <person name="Yoshida K."/>
            <person name="Zdobnov E."/>
            <person name="Zhang P."/>
            <person name="Zhang Y."/>
            <person name="Zimin A.V."/>
            <person name="Baldwin J."/>
            <person name="Abdouelleil A."/>
            <person name="Abdulkadir J."/>
            <person name="Abebe A."/>
            <person name="Abera B."/>
            <person name="Abreu J."/>
            <person name="Acer S.C."/>
            <person name="Aftuck L."/>
            <person name="Alexander A."/>
            <person name="An P."/>
            <person name="Anderson E."/>
            <person name="Anderson S."/>
            <person name="Arachi H."/>
            <person name="Azer M."/>
            <person name="Bachantsang P."/>
            <person name="Barry A."/>
            <person name="Bayul T."/>
            <person name="Berlin A."/>
            <person name="Bessette D."/>
            <person name="Bloom T."/>
            <person name="Blye J."/>
            <person name="Boguslavskiy L."/>
            <person name="Bonnet C."/>
            <person name="Boukhgalter B."/>
            <person name="Bourzgui I."/>
            <person name="Brown A."/>
            <person name="Cahill P."/>
            <person name="Channer S."/>
            <person name="Cheshatsang Y."/>
            <person name="Chuda L."/>
            <person name="Citroen M."/>
            <person name="Collymore A."/>
            <person name="Cooke P."/>
            <person name="Costello M."/>
            <person name="D'Aco K."/>
            <person name="Daza R."/>
            <person name="De Haan G."/>
            <person name="DeGray S."/>
            <person name="DeMaso C."/>
            <person name="Dhargay N."/>
            <person name="Dooley K."/>
            <person name="Dooley E."/>
            <person name="Doricent M."/>
            <person name="Dorje P."/>
            <person name="Dorjee K."/>
            <person name="Dupes A."/>
            <person name="Elong R."/>
            <person name="Falk J."/>
            <person name="Farina A."/>
            <person name="Faro S."/>
            <person name="Ferguson D."/>
            <person name="Fisher S."/>
            <person name="Foley C.D."/>
            <person name="Franke A."/>
            <person name="Friedrich D."/>
            <person name="Gadbois L."/>
            <person name="Gearin G."/>
            <person name="Gearin C.R."/>
            <person name="Giannoukos G."/>
            <person name="Goode T."/>
            <person name="Graham J."/>
            <person name="Grandbois E."/>
            <person name="Grewal S."/>
            <person name="Gyaltsen K."/>
            <person name="Hafez N."/>
            <person name="Hagos B."/>
            <person name="Hall J."/>
            <person name="Henson C."/>
            <person name="Hollinger A."/>
            <person name="Honan T."/>
            <person name="Huard M.D."/>
            <person name="Hughes L."/>
            <person name="Hurhula B."/>
            <person name="Husby M.E."/>
            <person name="Kamat A."/>
            <person name="Kanga B."/>
            <person name="Kashin S."/>
            <person name="Khazanovich D."/>
            <person name="Kisner P."/>
            <person name="Lance K."/>
            <person name="Lara M."/>
            <person name="Lee W."/>
            <person name="Lennon N."/>
            <person name="Letendre F."/>
            <person name="LeVine R."/>
            <person name="Lipovsky A."/>
            <person name="Liu X."/>
            <person name="Liu J."/>
            <person name="Liu S."/>
            <person name="Lokyitsang T."/>
            <person name="Lokyitsang Y."/>
            <person name="Lubonja R."/>
            <person name="Lui A."/>
            <person name="MacDonald P."/>
            <person name="Magnisalis V."/>
            <person name="Maru K."/>
            <person name="Matthews C."/>
            <person name="McCusker W."/>
            <person name="McDonough S."/>
            <person name="Mehta T."/>
            <person name="Meldrim J."/>
            <person name="Meneus L."/>
            <person name="Mihai O."/>
            <person name="Mihalev A."/>
            <person name="Mihova T."/>
            <person name="Mittelman R."/>
            <person name="Mlenga V."/>
            <person name="Montmayeur A."/>
            <person name="Mulrain L."/>
            <person name="Navidi A."/>
            <person name="Naylor J."/>
            <person name="Negash T."/>
            <person name="Nguyen T."/>
            <person name="Nguyen N."/>
            <person name="Nicol R."/>
            <person name="Norbu C."/>
            <person name="Norbu N."/>
            <person name="Novod N."/>
            <person name="O'Neill B."/>
            <person name="Osman S."/>
            <person name="Markiewicz E."/>
            <person name="Oyono O.L."/>
            <person name="Patti C."/>
            <person name="Phunkhang P."/>
            <person name="Pierre F."/>
            <person name="Priest M."/>
            <person name="Raghuraman S."/>
            <person name="Rege F."/>
            <person name="Reyes R."/>
            <person name="Rise C."/>
            <person name="Rogov P."/>
            <person name="Ross K."/>
            <person name="Ryan E."/>
            <person name="Settipalli S."/>
            <person name="Shea T."/>
            <person name="Sherpa N."/>
            <person name="Shi L."/>
            <person name="Shih D."/>
            <person name="Sparrow T."/>
            <person name="Spaulding J."/>
            <person name="Stalker J."/>
            <person name="Stange-Thomann N."/>
            <person name="Stavropoulos S."/>
            <person name="Stone C."/>
            <person name="Strader C."/>
            <person name="Tesfaye S."/>
            <person name="Thomson T."/>
            <person name="Thoulutsang Y."/>
            <person name="Thoulutsang D."/>
            <person name="Topham K."/>
            <person name="Topping I."/>
            <person name="Tsamla T."/>
            <person name="Vassiliev H."/>
            <person name="Vo A."/>
            <person name="Wangchuk T."/>
            <person name="Wangdi T."/>
            <person name="Weiand M."/>
            <person name="Wilkinson J."/>
            <person name="Wilson A."/>
            <person name="Yadav S."/>
            <person name="Young G."/>
            <person name="Yu Q."/>
            <person name="Zembek L."/>
            <person name="Zhong D."/>
            <person name="Zimmer A."/>
            <person name="Zwirko Z."/>
            <person name="Jaffe D.B."/>
            <person name="Alvarez P."/>
            <person name="Brockman W."/>
            <person name="Butler J."/>
            <person name="Chin C."/>
            <person name="Gnerre S."/>
            <person name="Grabherr M."/>
            <person name="Kleber M."/>
            <person name="Mauceli E."/>
            <person name="MacCallum I."/>
        </authorList>
    </citation>
    <scope>NUCLEOTIDE SEQUENCE [LARGE SCALE GENOMIC DNA]</scope>
    <source>
        <strain evidence="5">Tucson 15287-2541.00</strain>
    </source>
</reference>
<proteinExistence type="predicted"/>
<organism evidence="5">
    <name type="scientific">Drosophila grimshawi</name>
    <name type="common">Hawaiian fruit fly</name>
    <name type="synonym">Idiomyia grimshawi</name>
    <dbReference type="NCBI Taxonomy" id="7222"/>
    <lineage>
        <taxon>Eukaryota</taxon>
        <taxon>Metazoa</taxon>
        <taxon>Ecdysozoa</taxon>
        <taxon>Arthropoda</taxon>
        <taxon>Hexapoda</taxon>
        <taxon>Insecta</taxon>
        <taxon>Pterygota</taxon>
        <taxon>Neoptera</taxon>
        <taxon>Endopterygota</taxon>
        <taxon>Diptera</taxon>
        <taxon>Brachycera</taxon>
        <taxon>Muscomorpha</taxon>
        <taxon>Ephydroidea</taxon>
        <taxon>Drosophilidae</taxon>
        <taxon>Drosophila</taxon>
        <taxon>Hawaiian Drosophila</taxon>
    </lineage>
</organism>
<evidence type="ECO:0000313" key="5">
    <source>
        <dbReference type="Proteomes" id="UP000001070"/>
    </source>
</evidence>
<dbReference type="GO" id="GO:0070129">
    <property type="term" value="P:regulation of mitochondrial translation"/>
    <property type="evidence" value="ECO:0007669"/>
    <property type="project" value="EnsemblMetazoa"/>
</dbReference>
<keyword evidence="1 2" id="KW-0694">RNA-binding</keyword>
<evidence type="ECO:0000313" key="4">
    <source>
        <dbReference type="EMBL" id="EDV94815.1"/>
    </source>
</evidence>
<accession>B4JSS5</accession>
<dbReference type="Pfam" id="PF00076">
    <property type="entry name" value="RRM_1"/>
    <property type="match status" value="1"/>
</dbReference>
<dbReference type="OMA" id="GFVMFSQ"/>
<dbReference type="InterPro" id="IPR012677">
    <property type="entry name" value="Nucleotide-bd_a/b_plait_sf"/>
</dbReference>
<dbReference type="Proteomes" id="UP000001070">
    <property type="component" value="Unassembled WGS sequence"/>
</dbReference>
<dbReference type="InterPro" id="IPR050886">
    <property type="entry name" value="RNA-binding_reg"/>
</dbReference>
<keyword evidence="5" id="KW-1185">Reference proteome</keyword>
<dbReference type="FunCoup" id="B4JSS5">
    <property type="interactions" value="854"/>
</dbReference>
<dbReference type="AlphaFoldDB" id="B4JSS5"/>
<sequence length="93" mass="10530">MSGTVARSSYKLFVGNLPWTISSKELRTYFSRFGHVANAEVIFDKQLGLSKYYGFVIFSQRDAFNSASNQNTHFLEGRVLNVQRANEPSSDTK</sequence>
<dbReference type="KEGG" id="dgr:6567863"/>
<dbReference type="GO" id="GO:0005634">
    <property type="term" value="C:nucleus"/>
    <property type="evidence" value="ECO:0007669"/>
    <property type="project" value="TreeGrafter"/>
</dbReference>
<dbReference type="PANTHER" id="PTHR48024">
    <property type="entry name" value="GEO13361P1-RELATED"/>
    <property type="match status" value="1"/>
</dbReference>
<dbReference type="EMBL" id="CH916373">
    <property type="protein sequence ID" value="EDV94815.1"/>
    <property type="molecule type" value="Genomic_DNA"/>
</dbReference>
<dbReference type="SUPFAM" id="SSF54928">
    <property type="entry name" value="RNA-binding domain, RBD"/>
    <property type="match status" value="1"/>
</dbReference>
<dbReference type="Gene3D" id="3.30.70.330">
    <property type="match status" value="1"/>
</dbReference>
<evidence type="ECO:0000256" key="2">
    <source>
        <dbReference type="PROSITE-ProRule" id="PRU00176"/>
    </source>
</evidence>
<dbReference type="PANTHER" id="PTHR48024:SF53">
    <property type="entry name" value="GEO11133P1"/>
    <property type="match status" value="1"/>
</dbReference>
<dbReference type="GO" id="GO:0003723">
    <property type="term" value="F:RNA binding"/>
    <property type="evidence" value="ECO:0007669"/>
    <property type="project" value="UniProtKB-UniRule"/>
</dbReference>
<dbReference type="InterPro" id="IPR035979">
    <property type="entry name" value="RBD_domain_sf"/>
</dbReference>
<feature type="domain" description="RRM" evidence="3">
    <location>
        <begin position="10"/>
        <end position="87"/>
    </location>
</feature>
<dbReference type="STRING" id="7222.B4JSS5"/>
<dbReference type="InParanoid" id="B4JSS5"/>
<dbReference type="HOGENOM" id="CLU_012062_28_10_1"/>
<protein>
    <submittedName>
        <fullName evidence="4">GH17588</fullName>
    </submittedName>
</protein>
<dbReference type="SMART" id="SM00360">
    <property type="entry name" value="RRM"/>
    <property type="match status" value="1"/>
</dbReference>
<evidence type="ECO:0000256" key="1">
    <source>
        <dbReference type="ARBA" id="ARBA00022884"/>
    </source>
</evidence>
<dbReference type="eggNOG" id="KOG0118">
    <property type="taxonomic scope" value="Eukaryota"/>
</dbReference>
<dbReference type="PROSITE" id="PS50102">
    <property type="entry name" value="RRM"/>
    <property type="match status" value="1"/>
</dbReference>
<dbReference type="FunFam" id="3.30.70.330:FF:000494">
    <property type="entry name" value="28 kDa ribonucleoprotein, chloroplastic"/>
    <property type="match status" value="1"/>
</dbReference>
<name>B4JSS5_DROGR</name>
<dbReference type="InterPro" id="IPR000504">
    <property type="entry name" value="RRM_dom"/>
</dbReference>
<dbReference type="PhylomeDB" id="B4JSS5"/>
<evidence type="ECO:0000259" key="3">
    <source>
        <dbReference type="PROSITE" id="PS50102"/>
    </source>
</evidence>
<dbReference type="OrthoDB" id="267048at2759"/>